<organism evidence="10 11">
    <name type="scientific">Halarchaeum acidiphilum MH1-52-1</name>
    <dbReference type="NCBI Taxonomy" id="1261545"/>
    <lineage>
        <taxon>Archaea</taxon>
        <taxon>Methanobacteriati</taxon>
        <taxon>Methanobacteriota</taxon>
        <taxon>Stenosarchaea group</taxon>
        <taxon>Halobacteria</taxon>
        <taxon>Halobacteriales</taxon>
        <taxon>Halobacteriaceae</taxon>
    </lineage>
</organism>
<proteinExistence type="predicted"/>
<evidence type="ECO:0000256" key="3">
    <source>
        <dbReference type="ARBA" id="ARBA00022723"/>
    </source>
</evidence>
<comment type="cofactor">
    <cofactor evidence="7">
        <name>Cu(2+)</name>
        <dbReference type="ChEBI" id="CHEBI:29036"/>
    </cofactor>
    <text evidence="7">The crystal structure with reduced Cu(1+) has also been determined.</text>
</comment>
<evidence type="ECO:0000256" key="4">
    <source>
        <dbReference type="ARBA" id="ARBA00022982"/>
    </source>
</evidence>
<dbReference type="eggNOG" id="arCOG02918">
    <property type="taxonomic scope" value="Archaea"/>
</dbReference>
<protein>
    <submittedName>
        <fullName evidence="10">Halocyanin</fullName>
    </submittedName>
</protein>
<dbReference type="GO" id="GO:0016020">
    <property type="term" value="C:membrane"/>
    <property type="evidence" value="ECO:0007669"/>
    <property type="project" value="UniProtKB-SubCell"/>
</dbReference>
<feature type="domain" description="Blue (type 1) copper" evidence="9">
    <location>
        <begin position="32"/>
        <end position="123"/>
    </location>
</feature>
<evidence type="ECO:0000256" key="8">
    <source>
        <dbReference type="SAM" id="MobiDB-lite"/>
    </source>
</evidence>
<reference evidence="10 11" key="1">
    <citation type="submission" date="2013-09" db="EMBL/GenBank/DDBJ databases">
        <title>Whole genome sequencing of Halarchaeum acidiphilum strain MH1-52-1.</title>
        <authorList>
            <person name="Shimane Y."/>
            <person name="Minegishi H."/>
            <person name="Nishi S."/>
            <person name="Echigo A."/>
            <person name="Shuto A."/>
            <person name="Konishi M."/>
            <person name="Ito T."/>
            <person name="Ohkuma M."/>
            <person name="Ohta Y."/>
            <person name="Nagano Y."/>
            <person name="Tsubouchi T."/>
            <person name="Mori K."/>
            <person name="Usui K."/>
            <person name="Kamekura M."/>
            <person name="Usami R."/>
            <person name="Takaki Y."/>
            <person name="Hatada Y."/>
        </authorList>
    </citation>
    <scope>NUCLEOTIDE SEQUENCE [LARGE SCALE GENOMIC DNA]</scope>
    <source>
        <strain evidence="10 11">JCM 16109</strain>
    </source>
</reference>
<keyword evidence="6" id="KW-0472">Membrane</keyword>
<feature type="region of interest" description="Disordered" evidence="8">
    <location>
        <begin position="1"/>
        <end position="24"/>
    </location>
</feature>
<dbReference type="Gene3D" id="2.60.40.420">
    <property type="entry name" value="Cupredoxins - blue copper proteins"/>
    <property type="match status" value="1"/>
</dbReference>
<accession>U2YXJ0</accession>
<feature type="binding site" evidence="7">
    <location>
        <position position="118"/>
    </location>
    <ligand>
        <name>Cu cation</name>
        <dbReference type="ChEBI" id="CHEBI:23378"/>
    </ligand>
</feature>
<dbReference type="PROSITE" id="PS00196">
    <property type="entry name" value="COPPER_BLUE"/>
    <property type="match status" value="1"/>
</dbReference>
<gene>
    <name evidence="10" type="ORF">MBEHAL_2267</name>
</gene>
<keyword evidence="5 7" id="KW-0186">Copper</keyword>
<evidence type="ECO:0000313" key="10">
    <source>
        <dbReference type="EMBL" id="GAD53507.1"/>
    </source>
</evidence>
<dbReference type="SUPFAM" id="SSF49503">
    <property type="entry name" value="Cupredoxins"/>
    <property type="match status" value="1"/>
</dbReference>
<keyword evidence="11" id="KW-1185">Reference proteome</keyword>
<dbReference type="Proteomes" id="UP000016986">
    <property type="component" value="Unassembled WGS sequence"/>
</dbReference>
<dbReference type="PRINTS" id="PR00157">
    <property type="entry name" value="PLASTOCYANIN"/>
</dbReference>
<dbReference type="GO" id="GO:0009055">
    <property type="term" value="F:electron transfer activity"/>
    <property type="evidence" value="ECO:0007669"/>
    <property type="project" value="InterPro"/>
</dbReference>
<dbReference type="Pfam" id="PF00127">
    <property type="entry name" value="Copper-bind"/>
    <property type="match status" value="1"/>
</dbReference>
<evidence type="ECO:0000256" key="7">
    <source>
        <dbReference type="PIRSR" id="PIRSR602387-1"/>
    </source>
</evidence>
<dbReference type="PANTHER" id="PTHR34192">
    <property type="entry name" value="PLASTOCYANIN MAJOR ISOFORM, CHLOROPLASTIC-RELATED"/>
    <property type="match status" value="1"/>
</dbReference>
<evidence type="ECO:0000256" key="6">
    <source>
        <dbReference type="ARBA" id="ARBA00023136"/>
    </source>
</evidence>
<dbReference type="InterPro" id="IPR008972">
    <property type="entry name" value="Cupredoxin"/>
</dbReference>
<name>U2YXJ0_9EURY</name>
<dbReference type="InterPro" id="IPR002387">
    <property type="entry name" value="Plastocyanin"/>
</dbReference>
<comment type="caution">
    <text evidence="10">The sequence shown here is derived from an EMBL/GenBank/DDBJ whole genome shotgun (WGS) entry which is preliminary data.</text>
</comment>
<keyword evidence="3 7" id="KW-0479">Metal-binding</keyword>
<evidence type="ECO:0000256" key="2">
    <source>
        <dbReference type="ARBA" id="ARBA00022448"/>
    </source>
</evidence>
<feature type="compositionally biased region" description="Polar residues" evidence="8">
    <location>
        <begin position="1"/>
        <end position="21"/>
    </location>
</feature>
<evidence type="ECO:0000259" key="9">
    <source>
        <dbReference type="Pfam" id="PF00127"/>
    </source>
</evidence>
<dbReference type="GO" id="GO:0005507">
    <property type="term" value="F:copper ion binding"/>
    <property type="evidence" value="ECO:0007669"/>
    <property type="project" value="InterPro"/>
</dbReference>
<evidence type="ECO:0000313" key="11">
    <source>
        <dbReference type="Proteomes" id="UP000016986"/>
    </source>
</evidence>
<feature type="binding site" evidence="7">
    <location>
        <position position="113"/>
    </location>
    <ligand>
        <name>Cu cation</name>
        <dbReference type="ChEBI" id="CHEBI:23378"/>
    </ligand>
</feature>
<dbReference type="InterPro" id="IPR000923">
    <property type="entry name" value="BlueCu_1"/>
</dbReference>
<dbReference type="PANTHER" id="PTHR34192:SF10">
    <property type="entry name" value="PLASTOCYANIN MAJOR ISOFORM, CHLOROPLASTIC-RELATED"/>
    <property type="match status" value="1"/>
</dbReference>
<evidence type="ECO:0000256" key="1">
    <source>
        <dbReference type="ARBA" id="ARBA00004370"/>
    </source>
</evidence>
<dbReference type="InterPro" id="IPR028871">
    <property type="entry name" value="BlueCu_1_BS"/>
</dbReference>
<comment type="subcellular location">
    <subcellularLocation>
        <location evidence="1">Membrane</location>
    </subcellularLocation>
</comment>
<feature type="binding site" evidence="7">
    <location>
        <position position="110"/>
    </location>
    <ligand>
        <name>Cu cation</name>
        <dbReference type="ChEBI" id="CHEBI:23378"/>
    </ligand>
</feature>
<dbReference type="EMBL" id="BATA01000071">
    <property type="protein sequence ID" value="GAD53507.1"/>
    <property type="molecule type" value="Genomic_DNA"/>
</dbReference>
<keyword evidence="2" id="KW-0813">Transport</keyword>
<sequence length="209" mass="21800">MGSAAAQESSGSDPRQGSGTKSDPYVVGMYTDGSSFYFSPVGLYVEKGDYVKWVIESGGHSTTSYSKGNQEASTQAIPDGAKSWNSGVLKEKGASFTYQFTVEGTYDYYCIPHKTLGMVGRVVCGSPGGPAEGSDPPDAVGSGVMPGSDTIVKEKALGYPYFPSTGGGPLPTLALGGAALFGIGNVYLLSQSDRFSGRYEEDVTDDTEI</sequence>
<dbReference type="AlphaFoldDB" id="U2YXJ0"/>
<evidence type="ECO:0000256" key="5">
    <source>
        <dbReference type="ARBA" id="ARBA00023008"/>
    </source>
</evidence>
<keyword evidence="4" id="KW-0249">Electron transport</keyword>